<name>A0A8H4QWR9_9AGAR</name>
<gene>
    <name evidence="2" type="ORF">D9613_011605</name>
</gene>
<keyword evidence="3" id="KW-1185">Reference proteome</keyword>
<evidence type="ECO:0000313" key="2">
    <source>
        <dbReference type="EMBL" id="KAF4618258.1"/>
    </source>
</evidence>
<feature type="compositionally biased region" description="Basic and acidic residues" evidence="1">
    <location>
        <begin position="119"/>
        <end position="128"/>
    </location>
</feature>
<sequence>MQESVPPASLLRAKQASSSSVHRQSMAKPYARRPQTSYHPQSQRSSSSVAVPIPHSHLDLGAILDGNVVCGTAEQQDSGFGRECASTPVGGSTIPKRQIRSSKRASGPVQDIPAPRYRRSNDLPDPERNPLTSKLVRPFWTLWRDVNVDAHAFIATSQTDLEEEYRRVISLYRTLQDKKTELEFSWMEYPYPETIQQLMDLAGSIQRVTNSARYIAHYSEARGFRIDFKALFVHEPDSPNSSVFP</sequence>
<feature type="region of interest" description="Disordered" evidence="1">
    <location>
        <begin position="1"/>
        <end position="50"/>
    </location>
</feature>
<protein>
    <submittedName>
        <fullName evidence="2">Uncharacterized protein</fullName>
    </submittedName>
</protein>
<proteinExistence type="predicted"/>
<accession>A0A8H4QWR9</accession>
<dbReference type="EMBL" id="JAACJL010000018">
    <property type="protein sequence ID" value="KAF4618258.1"/>
    <property type="molecule type" value="Genomic_DNA"/>
</dbReference>
<evidence type="ECO:0000256" key="1">
    <source>
        <dbReference type="SAM" id="MobiDB-lite"/>
    </source>
</evidence>
<feature type="region of interest" description="Disordered" evidence="1">
    <location>
        <begin position="76"/>
        <end position="130"/>
    </location>
</feature>
<organism evidence="2 3">
    <name type="scientific">Agrocybe pediades</name>
    <dbReference type="NCBI Taxonomy" id="84607"/>
    <lineage>
        <taxon>Eukaryota</taxon>
        <taxon>Fungi</taxon>
        <taxon>Dikarya</taxon>
        <taxon>Basidiomycota</taxon>
        <taxon>Agaricomycotina</taxon>
        <taxon>Agaricomycetes</taxon>
        <taxon>Agaricomycetidae</taxon>
        <taxon>Agaricales</taxon>
        <taxon>Agaricineae</taxon>
        <taxon>Strophariaceae</taxon>
        <taxon>Agrocybe</taxon>
    </lineage>
</organism>
<reference evidence="2 3" key="1">
    <citation type="submission" date="2019-12" db="EMBL/GenBank/DDBJ databases">
        <authorList>
            <person name="Floudas D."/>
            <person name="Bentzer J."/>
            <person name="Ahren D."/>
            <person name="Johansson T."/>
            <person name="Persson P."/>
            <person name="Tunlid A."/>
        </authorList>
    </citation>
    <scope>NUCLEOTIDE SEQUENCE [LARGE SCALE GENOMIC DNA]</scope>
    <source>
        <strain evidence="2 3">CBS 102.39</strain>
    </source>
</reference>
<dbReference type="Proteomes" id="UP000521872">
    <property type="component" value="Unassembled WGS sequence"/>
</dbReference>
<comment type="caution">
    <text evidence="2">The sequence shown here is derived from an EMBL/GenBank/DDBJ whole genome shotgun (WGS) entry which is preliminary data.</text>
</comment>
<dbReference type="AlphaFoldDB" id="A0A8H4QWR9"/>
<evidence type="ECO:0000313" key="3">
    <source>
        <dbReference type="Proteomes" id="UP000521872"/>
    </source>
</evidence>